<feature type="region of interest" description="Disordered" evidence="1">
    <location>
        <begin position="1"/>
        <end position="20"/>
    </location>
</feature>
<dbReference type="AlphaFoldDB" id="A0A0N5A1C4"/>
<accession>A0A0N5A1C4</accession>
<keyword evidence="2" id="KW-1185">Reference proteome</keyword>
<dbReference type="Proteomes" id="UP000038045">
    <property type="component" value="Unplaced"/>
</dbReference>
<name>A0A0N5A1C4_PARTI</name>
<evidence type="ECO:0000313" key="3">
    <source>
        <dbReference type="WBParaSite" id="PTRK_0001542300.1"/>
    </source>
</evidence>
<organism evidence="2 3">
    <name type="scientific">Parastrongyloides trichosuri</name>
    <name type="common">Possum-specific nematode worm</name>
    <dbReference type="NCBI Taxonomy" id="131310"/>
    <lineage>
        <taxon>Eukaryota</taxon>
        <taxon>Metazoa</taxon>
        <taxon>Ecdysozoa</taxon>
        <taxon>Nematoda</taxon>
        <taxon>Chromadorea</taxon>
        <taxon>Rhabditida</taxon>
        <taxon>Tylenchina</taxon>
        <taxon>Panagrolaimomorpha</taxon>
        <taxon>Strongyloidoidea</taxon>
        <taxon>Strongyloididae</taxon>
        <taxon>Parastrongyloides</taxon>
    </lineage>
</organism>
<dbReference type="WBParaSite" id="PTRK_0001542300.1">
    <property type="protein sequence ID" value="PTRK_0001542300.1"/>
    <property type="gene ID" value="PTRK_0001542300"/>
</dbReference>
<feature type="compositionally biased region" description="Polar residues" evidence="1">
    <location>
        <begin position="414"/>
        <end position="425"/>
    </location>
</feature>
<feature type="compositionally biased region" description="Basic and acidic residues" evidence="1">
    <location>
        <begin position="292"/>
        <end position="306"/>
    </location>
</feature>
<evidence type="ECO:0000313" key="2">
    <source>
        <dbReference type="Proteomes" id="UP000038045"/>
    </source>
</evidence>
<feature type="compositionally biased region" description="Basic and acidic residues" evidence="1">
    <location>
        <begin position="320"/>
        <end position="373"/>
    </location>
</feature>
<proteinExistence type="predicted"/>
<protein>
    <submittedName>
        <fullName evidence="3">Caprin-1_dimer domain-containing protein</fullName>
    </submittedName>
</protein>
<feature type="compositionally biased region" description="Polar residues" evidence="1">
    <location>
        <begin position="9"/>
        <end position="18"/>
    </location>
</feature>
<feature type="compositionally biased region" description="Basic residues" evidence="1">
    <location>
        <begin position="310"/>
        <end position="319"/>
    </location>
</feature>
<reference evidence="3" key="1">
    <citation type="submission" date="2017-02" db="UniProtKB">
        <authorList>
            <consortium name="WormBaseParasite"/>
        </authorList>
    </citation>
    <scope>IDENTIFICATION</scope>
</reference>
<evidence type="ECO:0000256" key="1">
    <source>
        <dbReference type="SAM" id="MobiDB-lite"/>
    </source>
</evidence>
<feature type="region of interest" description="Disordered" evidence="1">
    <location>
        <begin position="292"/>
        <end position="425"/>
    </location>
</feature>
<sequence>MKVKANEQLRISSPTDGSGSLEDAVFSNPFASIMNSFTSKKESLEKELKKIIDIEAQLKKGRESSYTKAQIESIKNIGHLSETIGMMNGYIDMMKEQSALFSKKVSLYKNSLKTKRAEEDVELLQNFMFLKSTITKLSTFDLNKYAESITPDLKITKNQIEGCASMVNQFNCEKYTSNEEEFKVLSKEPLENVYRVITLSKKPAVDDVYGRKCNQILLHFAENFVGSEENCEDLKSNETTLDEGIDTATETPTQVTPAPGQMVTDSEETLTEVTTTEEVKVKEVVEQKEVDVKGTENDEMRSKEYGNKGNYRKRYHNKNFKKDGTFNKDNNEHKKPNGYRGDRIKRNDNENAEQKGERKFNPNNKRFDGESARKPLRTGGENNGEKYDNTQRHYNSGRPHFNGSKNRGQKREQTSGNGTQHGNSN</sequence>